<reference evidence="1" key="1">
    <citation type="submission" date="2020-01" db="EMBL/GenBank/DDBJ databases">
        <authorList>
            <person name="Meier V. D."/>
            <person name="Meier V D."/>
        </authorList>
    </citation>
    <scope>NUCLEOTIDE SEQUENCE</scope>
    <source>
        <strain evidence="1">HLG_WM_MAG_01</strain>
    </source>
</reference>
<gene>
    <name evidence="1" type="ORF">HELGO_WM3296</name>
</gene>
<dbReference type="AlphaFoldDB" id="A0A6S6SML0"/>
<accession>A0A6S6SML0</accession>
<protein>
    <submittedName>
        <fullName evidence="1">Uncharacterized protein</fullName>
    </submittedName>
</protein>
<dbReference type="EMBL" id="CACVAS010000047">
    <property type="protein sequence ID" value="CAA6807429.1"/>
    <property type="molecule type" value="Genomic_DNA"/>
</dbReference>
<name>A0A6S6SML0_9BACT</name>
<proteinExistence type="predicted"/>
<organism evidence="1">
    <name type="scientific">uncultured Sulfurovum sp</name>
    <dbReference type="NCBI Taxonomy" id="269237"/>
    <lineage>
        <taxon>Bacteria</taxon>
        <taxon>Pseudomonadati</taxon>
        <taxon>Campylobacterota</taxon>
        <taxon>Epsilonproteobacteria</taxon>
        <taxon>Campylobacterales</taxon>
        <taxon>Sulfurovaceae</taxon>
        <taxon>Sulfurovum</taxon>
        <taxon>environmental samples</taxon>
    </lineage>
</organism>
<sequence>MKTDLLDYEKKIQNIIDNAIIIDAKKEAAIETIDGEVHLVLINAKQLLTLLDIENDISTHFEENGKKSKDPFFTFGKIINPSESAYKYSIKSKHSYKIMKDRSTILTKVEKHHDIWKNKQDKFLREKLNDVWESSQDKETFKKEFEANMLAAEKEYNDLLLNFSNYDVVISNYESYLYYPFLTYTLNNGKSKNTMLRQDVPNFLYYEEDPKRASKRSDSGMSEVIEKYHRICENIYFNPKK</sequence>
<evidence type="ECO:0000313" key="1">
    <source>
        <dbReference type="EMBL" id="CAA6807429.1"/>
    </source>
</evidence>